<keyword evidence="1" id="KW-1133">Transmembrane helix</keyword>
<gene>
    <name evidence="3" type="primary">LOC117146939</name>
</gene>
<dbReference type="GeneID" id="117146939"/>
<dbReference type="Proteomes" id="UP000515162">
    <property type="component" value="Chromosome X"/>
</dbReference>
<keyword evidence="1" id="KW-0472">Membrane</keyword>
<keyword evidence="1" id="KW-0812">Transmembrane</keyword>
<name>A0A6P8KK81_DROMA</name>
<feature type="transmembrane region" description="Helical" evidence="1">
    <location>
        <begin position="63"/>
        <end position="90"/>
    </location>
</feature>
<dbReference type="AlphaFoldDB" id="A0A6P8KK81"/>
<reference evidence="3" key="1">
    <citation type="submission" date="2025-08" db="UniProtKB">
        <authorList>
            <consortium name="RefSeq"/>
        </authorList>
    </citation>
    <scope>IDENTIFICATION</scope>
    <source>
        <strain evidence="3">Mau12</strain>
        <tissue evidence="3">Whole Body</tissue>
    </source>
</reference>
<accession>A0A6P8KK81</accession>
<evidence type="ECO:0000313" key="3">
    <source>
        <dbReference type="RefSeq" id="XP_033169478.1"/>
    </source>
</evidence>
<organism evidence="2 3">
    <name type="scientific">Drosophila mauritiana</name>
    <name type="common">Fruit fly</name>
    <dbReference type="NCBI Taxonomy" id="7226"/>
    <lineage>
        <taxon>Eukaryota</taxon>
        <taxon>Metazoa</taxon>
        <taxon>Ecdysozoa</taxon>
        <taxon>Arthropoda</taxon>
        <taxon>Hexapoda</taxon>
        <taxon>Insecta</taxon>
        <taxon>Pterygota</taxon>
        <taxon>Neoptera</taxon>
        <taxon>Endopterygota</taxon>
        <taxon>Diptera</taxon>
        <taxon>Brachycera</taxon>
        <taxon>Muscomorpha</taxon>
        <taxon>Ephydroidea</taxon>
        <taxon>Drosophilidae</taxon>
        <taxon>Drosophila</taxon>
        <taxon>Sophophora</taxon>
    </lineage>
</organism>
<dbReference type="RefSeq" id="XP_033169478.1">
    <property type="nucleotide sequence ID" value="XM_033313587.1"/>
</dbReference>
<protein>
    <submittedName>
        <fullName evidence="3">Uncharacterized protein LOC117146939 isoform X1</fullName>
    </submittedName>
</protein>
<evidence type="ECO:0000313" key="2">
    <source>
        <dbReference type="Proteomes" id="UP000515162"/>
    </source>
</evidence>
<proteinExistence type="predicted"/>
<evidence type="ECO:0000256" key="1">
    <source>
        <dbReference type="SAM" id="Phobius"/>
    </source>
</evidence>
<keyword evidence="2" id="KW-1185">Reference proteome</keyword>
<sequence length="92" mass="10754">MSIHKWWTLFKSNLSATAFNSKMKINSDSNQEQYYRRNILGKLNAADCASYSHNLFIEYKLQLFFWAAVCCCVLIFLICLAICISIYVYFLS</sequence>